<sequence>MPSTKPTVHYPDELSRGPAPGYLNLSSKAPSLAGSDDDEDEAGYDWSDEDDLLDEEAKYEKKMGVKQKRTGCSCARVITFFLSTLIGSVITSGLLVAAAILVRVLYFEPNKTDHRKFVTQNVEAWLFWAASNLIVSWVLGFIIDILPGIFTWAIFLAWGHINEKLKSRVELYNSVDDTVKPAFYAAAGWVSWVIIFDSIYKLYDMNDESQSRASYTPRTYQVIQFLFFFALVICVQRLLSHMIAFAFHRTAFKDRLESLTKALKAIDHLREYRPKHKSKRNTGGYRTPILSNLGFGIGATPQLEKREFIAGRSRPATPDILSDDEGMAGDIDDEKSGSKKGKQRASRRSMFSMLRTNSESTAVPSRPDSPGVTPVGSDSHTYPPARTPPLGVSSPSRPGTPNARRSEEEERVIVHAAKALKTAVLHDARNLIHHDEDEAIAGLGWSVNSPREAKRLARSIYMAFKTDKRRNYLIAEDFYPAYATPAQAEEAFRVFDTDNNGDISKAEIKTILVKTYRERRFLSHSMRDVSVALKTLDRIILLFAFVILFFISLSVFGVDITSSLTTVYSLALAGSFVFKNSASNIFDAIMFIFVTHPFDTGDRCFIDDENLVVKKMGLFATVFARADGTESYYFNSQLFNKFITNARRSGKTAEGLPLQFAWRTPLEKLDALAEHMNAWLATEENRWFDPSTSVTLQKISYQRHLEVTMGISHNGNWQDWGLRNARKTAFAAAVNYYCRKLGISAVESPQPISYVDETGAPLRPSTPPRSPVTPRSPMGDESMLTEEETAEAKDLKPFLGFLPPPKERGNLLRARKSKSKKGGYHANSHVDGGDF</sequence>
<evidence type="ECO:0000256" key="7">
    <source>
        <dbReference type="SAM" id="Phobius"/>
    </source>
</evidence>
<dbReference type="PROSITE" id="PS00018">
    <property type="entry name" value="EF_HAND_1"/>
    <property type="match status" value="1"/>
</dbReference>
<name>A0A0H2R7Y1_9AGAM</name>
<dbReference type="InParanoid" id="A0A0H2R7Y1"/>
<evidence type="ECO:0000256" key="2">
    <source>
        <dbReference type="ARBA" id="ARBA00022692"/>
    </source>
</evidence>
<evidence type="ECO:0000256" key="1">
    <source>
        <dbReference type="ARBA" id="ARBA00004370"/>
    </source>
</evidence>
<dbReference type="EMBL" id="KQ086136">
    <property type="protein sequence ID" value="KLO07482.1"/>
    <property type="molecule type" value="Genomic_DNA"/>
</dbReference>
<dbReference type="Proteomes" id="UP000053477">
    <property type="component" value="Unassembled WGS sequence"/>
</dbReference>
<dbReference type="PANTHER" id="PTHR31323">
    <property type="entry name" value="MECHANOSENSITIVE ION CHANNEL PROTEIN MSY2"/>
    <property type="match status" value="1"/>
</dbReference>
<evidence type="ECO:0000259" key="8">
    <source>
        <dbReference type="PROSITE" id="PS50222"/>
    </source>
</evidence>
<dbReference type="GO" id="GO:0005509">
    <property type="term" value="F:calcium ion binding"/>
    <property type="evidence" value="ECO:0007669"/>
    <property type="project" value="InterPro"/>
</dbReference>
<feature type="transmembrane region" description="Helical" evidence="7">
    <location>
        <begin position="77"/>
        <end position="105"/>
    </location>
</feature>
<dbReference type="AlphaFoldDB" id="A0A0H2R7Y1"/>
<dbReference type="InterPro" id="IPR002048">
    <property type="entry name" value="EF_hand_dom"/>
</dbReference>
<dbReference type="GO" id="GO:0016020">
    <property type="term" value="C:membrane"/>
    <property type="evidence" value="ECO:0007669"/>
    <property type="project" value="UniProtKB-SubCell"/>
</dbReference>
<dbReference type="SMART" id="SM00054">
    <property type="entry name" value="EFh"/>
    <property type="match status" value="1"/>
</dbReference>
<evidence type="ECO:0000313" key="9">
    <source>
        <dbReference type="EMBL" id="KLO07482.1"/>
    </source>
</evidence>
<keyword evidence="3" id="KW-0106">Calcium</keyword>
<feature type="transmembrane region" description="Helical" evidence="7">
    <location>
        <begin position="125"/>
        <end position="158"/>
    </location>
</feature>
<dbReference type="SUPFAM" id="SSF50182">
    <property type="entry name" value="Sm-like ribonucleoproteins"/>
    <property type="match status" value="1"/>
</dbReference>
<evidence type="ECO:0000256" key="3">
    <source>
        <dbReference type="ARBA" id="ARBA00022837"/>
    </source>
</evidence>
<dbReference type="STRING" id="27342.A0A0H2R7Y1"/>
<dbReference type="InterPro" id="IPR006685">
    <property type="entry name" value="MscS_channel_2nd"/>
</dbReference>
<feature type="domain" description="EF-hand" evidence="8">
    <location>
        <begin position="483"/>
        <end position="518"/>
    </location>
</feature>
<dbReference type="Pfam" id="PF13405">
    <property type="entry name" value="EF-hand_6"/>
    <property type="match status" value="1"/>
</dbReference>
<feature type="region of interest" description="Disordered" evidence="6">
    <location>
        <begin position="756"/>
        <end position="835"/>
    </location>
</feature>
<evidence type="ECO:0000256" key="6">
    <source>
        <dbReference type="SAM" id="MobiDB-lite"/>
    </source>
</evidence>
<feature type="compositionally biased region" description="Basic residues" evidence="6">
    <location>
        <begin position="813"/>
        <end position="823"/>
    </location>
</feature>
<feature type="region of interest" description="Disordered" evidence="6">
    <location>
        <begin position="308"/>
        <end position="410"/>
    </location>
</feature>
<evidence type="ECO:0000256" key="5">
    <source>
        <dbReference type="ARBA" id="ARBA00023136"/>
    </source>
</evidence>
<keyword evidence="5 7" id="KW-0472">Membrane</keyword>
<keyword evidence="10" id="KW-1185">Reference proteome</keyword>
<dbReference type="PROSITE" id="PS50222">
    <property type="entry name" value="EF_HAND_2"/>
    <property type="match status" value="1"/>
</dbReference>
<feature type="transmembrane region" description="Helical" evidence="7">
    <location>
        <begin position="539"/>
        <end position="558"/>
    </location>
</feature>
<feature type="region of interest" description="Disordered" evidence="6">
    <location>
        <begin position="1"/>
        <end position="46"/>
    </location>
</feature>
<dbReference type="Pfam" id="PF25886">
    <property type="entry name" value="Msy1"/>
    <property type="match status" value="1"/>
</dbReference>
<keyword evidence="2 7" id="KW-0812">Transmembrane</keyword>
<dbReference type="InterPro" id="IPR011992">
    <property type="entry name" value="EF-hand-dom_pair"/>
</dbReference>
<dbReference type="Gene3D" id="1.10.238.10">
    <property type="entry name" value="EF-hand"/>
    <property type="match status" value="1"/>
</dbReference>
<accession>A0A0H2R7Y1</accession>
<dbReference type="InterPro" id="IPR018247">
    <property type="entry name" value="EF_Hand_1_Ca_BS"/>
</dbReference>
<dbReference type="PANTHER" id="PTHR31323:SF1">
    <property type="entry name" value="MECHANOSENSITIVE ION CHANNEL PROTEIN"/>
    <property type="match status" value="1"/>
</dbReference>
<keyword evidence="4 7" id="KW-1133">Transmembrane helix</keyword>
<feature type="compositionally biased region" description="Acidic residues" evidence="6">
    <location>
        <begin position="321"/>
        <end position="333"/>
    </location>
</feature>
<evidence type="ECO:0000313" key="10">
    <source>
        <dbReference type="Proteomes" id="UP000053477"/>
    </source>
</evidence>
<dbReference type="GO" id="GO:0005262">
    <property type="term" value="F:calcium channel activity"/>
    <property type="evidence" value="ECO:0007669"/>
    <property type="project" value="TreeGrafter"/>
</dbReference>
<feature type="compositionally biased region" description="Acidic residues" evidence="6">
    <location>
        <begin position="35"/>
        <end position="46"/>
    </location>
</feature>
<evidence type="ECO:0000256" key="4">
    <source>
        <dbReference type="ARBA" id="ARBA00022989"/>
    </source>
</evidence>
<gene>
    <name evidence="9" type="ORF">SCHPADRAFT_922869</name>
</gene>
<dbReference type="InterPro" id="IPR010920">
    <property type="entry name" value="LSM_dom_sf"/>
</dbReference>
<feature type="compositionally biased region" description="Basic residues" evidence="6">
    <location>
        <begin position="338"/>
        <end position="347"/>
    </location>
</feature>
<dbReference type="InterPro" id="IPR058650">
    <property type="entry name" value="Msy1/2-like"/>
</dbReference>
<dbReference type="Pfam" id="PF00924">
    <property type="entry name" value="MS_channel_2nd"/>
    <property type="match status" value="1"/>
</dbReference>
<comment type="subcellular location">
    <subcellularLocation>
        <location evidence="1">Membrane</location>
    </subcellularLocation>
</comment>
<dbReference type="GO" id="GO:0006874">
    <property type="term" value="P:intracellular calcium ion homeostasis"/>
    <property type="evidence" value="ECO:0007669"/>
    <property type="project" value="TreeGrafter"/>
</dbReference>
<feature type="transmembrane region" description="Helical" evidence="7">
    <location>
        <begin position="223"/>
        <end position="247"/>
    </location>
</feature>
<reference evidence="9 10" key="1">
    <citation type="submission" date="2015-04" db="EMBL/GenBank/DDBJ databases">
        <title>Complete genome sequence of Schizopora paradoxa KUC8140, a cosmopolitan wood degrader in East Asia.</title>
        <authorList>
            <consortium name="DOE Joint Genome Institute"/>
            <person name="Min B."/>
            <person name="Park H."/>
            <person name="Jang Y."/>
            <person name="Kim J.-J."/>
            <person name="Kim K.H."/>
            <person name="Pangilinan J."/>
            <person name="Lipzen A."/>
            <person name="Riley R."/>
            <person name="Grigoriev I.V."/>
            <person name="Spatafora J.W."/>
            <person name="Choi I.-G."/>
        </authorList>
    </citation>
    <scope>NUCLEOTIDE SEQUENCE [LARGE SCALE GENOMIC DNA]</scope>
    <source>
        <strain evidence="9 10">KUC8140</strain>
    </source>
</reference>
<dbReference type="InterPro" id="IPR023408">
    <property type="entry name" value="MscS_beta-dom_sf"/>
</dbReference>
<proteinExistence type="predicted"/>
<protein>
    <recommendedName>
        <fullName evidence="8">EF-hand domain-containing protein</fullName>
    </recommendedName>
</protein>
<dbReference type="SUPFAM" id="SSF47473">
    <property type="entry name" value="EF-hand"/>
    <property type="match status" value="1"/>
</dbReference>
<organism evidence="9 10">
    <name type="scientific">Schizopora paradoxa</name>
    <dbReference type="NCBI Taxonomy" id="27342"/>
    <lineage>
        <taxon>Eukaryota</taxon>
        <taxon>Fungi</taxon>
        <taxon>Dikarya</taxon>
        <taxon>Basidiomycota</taxon>
        <taxon>Agaricomycotina</taxon>
        <taxon>Agaricomycetes</taxon>
        <taxon>Hymenochaetales</taxon>
        <taxon>Schizoporaceae</taxon>
        <taxon>Schizopora</taxon>
    </lineage>
</organism>
<dbReference type="OrthoDB" id="544685at2759"/>
<dbReference type="Gene3D" id="2.30.30.60">
    <property type="match status" value="1"/>
</dbReference>
<feature type="transmembrane region" description="Helical" evidence="7">
    <location>
        <begin position="182"/>
        <end position="203"/>
    </location>
</feature>
<feature type="compositionally biased region" description="Polar residues" evidence="6">
    <location>
        <begin position="354"/>
        <end position="363"/>
    </location>
</feature>